<dbReference type="Gene3D" id="3.30.700.10">
    <property type="entry name" value="Glycoprotein, Type 4 Pilin"/>
    <property type="match status" value="1"/>
</dbReference>
<dbReference type="InterPro" id="IPR012902">
    <property type="entry name" value="N_methyl_site"/>
</dbReference>
<dbReference type="EMBL" id="MFJV01000001">
    <property type="protein sequence ID" value="OGG23683.1"/>
    <property type="molecule type" value="Genomic_DNA"/>
</dbReference>
<reference evidence="8 9" key="1">
    <citation type="journal article" date="2016" name="Nat. Commun.">
        <title>Thousands of microbial genomes shed light on interconnected biogeochemical processes in an aquifer system.</title>
        <authorList>
            <person name="Anantharaman K."/>
            <person name="Brown C.T."/>
            <person name="Hug L.A."/>
            <person name="Sharon I."/>
            <person name="Castelle C.J."/>
            <person name="Probst A.J."/>
            <person name="Thomas B.C."/>
            <person name="Singh A."/>
            <person name="Wilkins M.J."/>
            <person name="Karaoz U."/>
            <person name="Brodie E.L."/>
            <person name="Williams K.H."/>
            <person name="Hubbard S.S."/>
            <person name="Banfield J.F."/>
        </authorList>
    </citation>
    <scope>NUCLEOTIDE SEQUENCE [LARGE SCALE GENOMIC DNA]</scope>
</reference>
<keyword evidence="2" id="KW-0488">Methylation</keyword>
<evidence type="ECO:0000256" key="5">
    <source>
        <dbReference type="ARBA" id="ARBA00023136"/>
    </source>
</evidence>
<dbReference type="GO" id="GO:0015627">
    <property type="term" value="C:type II protein secretion system complex"/>
    <property type="evidence" value="ECO:0007669"/>
    <property type="project" value="InterPro"/>
</dbReference>
<name>A0A1F6AH00_9BACT</name>
<dbReference type="InterPro" id="IPR000983">
    <property type="entry name" value="Bac_GSPG_pilin"/>
</dbReference>
<dbReference type="Pfam" id="PF08334">
    <property type="entry name" value="T2SSG"/>
    <property type="match status" value="1"/>
</dbReference>
<gene>
    <name evidence="8" type="ORF">A3A79_00545</name>
</gene>
<dbReference type="GO" id="GO:0015628">
    <property type="term" value="P:protein secretion by the type II secretion system"/>
    <property type="evidence" value="ECO:0007669"/>
    <property type="project" value="InterPro"/>
</dbReference>
<evidence type="ECO:0000256" key="3">
    <source>
        <dbReference type="ARBA" id="ARBA00022692"/>
    </source>
</evidence>
<feature type="transmembrane region" description="Helical" evidence="6">
    <location>
        <begin position="12"/>
        <end position="39"/>
    </location>
</feature>
<evidence type="ECO:0000256" key="4">
    <source>
        <dbReference type="ARBA" id="ARBA00022989"/>
    </source>
</evidence>
<dbReference type="PANTHER" id="PTHR30093">
    <property type="entry name" value="GENERAL SECRETION PATHWAY PROTEIN G"/>
    <property type="match status" value="1"/>
</dbReference>
<dbReference type="Proteomes" id="UP000178759">
    <property type="component" value="Unassembled WGS sequence"/>
</dbReference>
<dbReference type="SUPFAM" id="SSF54523">
    <property type="entry name" value="Pili subunits"/>
    <property type="match status" value="1"/>
</dbReference>
<dbReference type="Pfam" id="PF07963">
    <property type="entry name" value="N_methyl"/>
    <property type="match status" value="1"/>
</dbReference>
<dbReference type="GO" id="GO:0016020">
    <property type="term" value="C:membrane"/>
    <property type="evidence" value="ECO:0007669"/>
    <property type="project" value="UniProtKB-SubCell"/>
</dbReference>
<organism evidence="8 9">
    <name type="scientific">Candidatus Gottesmanbacteria bacterium RIFCSPLOWO2_01_FULL_43_11b</name>
    <dbReference type="NCBI Taxonomy" id="1798392"/>
    <lineage>
        <taxon>Bacteria</taxon>
        <taxon>Candidatus Gottesmaniibacteriota</taxon>
    </lineage>
</organism>
<keyword evidence="5 6" id="KW-0472">Membrane</keyword>
<comment type="subcellular location">
    <subcellularLocation>
        <location evidence="1">Membrane</location>
        <topology evidence="1">Single-pass membrane protein</topology>
    </subcellularLocation>
</comment>
<evidence type="ECO:0000256" key="6">
    <source>
        <dbReference type="SAM" id="Phobius"/>
    </source>
</evidence>
<evidence type="ECO:0000313" key="9">
    <source>
        <dbReference type="Proteomes" id="UP000178759"/>
    </source>
</evidence>
<dbReference type="PRINTS" id="PR00813">
    <property type="entry name" value="BCTERIALGSPG"/>
</dbReference>
<keyword evidence="4 6" id="KW-1133">Transmembrane helix</keyword>
<keyword evidence="3 6" id="KW-0812">Transmembrane</keyword>
<evidence type="ECO:0000259" key="7">
    <source>
        <dbReference type="Pfam" id="PF08334"/>
    </source>
</evidence>
<evidence type="ECO:0000256" key="1">
    <source>
        <dbReference type="ARBA" id="ARBA00004167"/>
    </source>
</evidence>
<evidence type="ECO:0000313" key="8">
    <source>
        <dbReference type="EMBL" id="OGG23683.1"/>
    </source>
</evidence>
<evidence type="ECO:0000256" key="2">
    <source>
        <dbReference type="ARBA" id="ARBA00022481"/>
    </source>
</evidence>
<feature type="domain" description="Type II secretion system protein GspG C-terminal" evidence="7">
    <location>
        <begin position="40"/>
        <end position="110"/>
    </location>
</feature>
<dbReference type="PANTHER" id="PTHR30093:SF44">
    <property type="entry name" value="TYPE II SECRETION SYSTEM CORE PROTEIN G"/>
    <property type="match status" value="1"/>
</dbReference>
<protein>
    <recommendedName>
        <fullName evidence="7">Type II secretion system protein GspG C-terminal domain-containing protein</fullName>
    </recommendedName>
</protein>
<dbReference type="InterPro" id="IPR045584">
    <property type="entry name" value="Pilin-like"/>
</dbReference>
<dbReference type="AlphaFoldDB" id="A0A1F6AH00"/>
<dbReference type="InterPro" id="IPR013545">
    <property type="entry name" value="T2SS_protein-GspG_C"/>
</dbReference>
<dbReference type="PROSITE" id="PS00409">
    <property type="entry name" value="PROKAR_NTER_METHYL"/>
    <property type="match status" value="1"/>
</dbReference>
<proteinExistence type="predicted"/>
<dbReference type="STRING" id="1798392.A3A79_00545"/>
<dbReference type="NCBIfam" id="TIGR02532">
    <property type="entry name" value="IV_pilin_GFxxxE"/>
    <property type="match status" value="1"/>
</dbReference>
<comment type="caution">
    <text evidence="8">The sequence shown here is derived from an EMBL/GenBank/DDBJ whole genome shotgun (WGS) entry which is preliminary data.</text>
</comment>
<sequence>MKKNSQPAHWRGFTLVEVLVTATIISVLTAIGIVSYTNINKRSRDTKRKSDMEQIRSALEMYRSDNGGYPNTGSGSWTDASNLSATLVSSYMAAIPSDPKSTTQVYRYQATNLVSGNYYGYCVSSLIETENPTDTCTPDTVNSHNYGLKSP</sequence>
<accession>A0A1F6AH00</accession>